<reference evidence="2" key="1">
    <citation type="journal article" date="2019" name="Int. J. Syst. Evol. Microbiol.">
        <title>The Global Catalogue of Microorganisms (GCM) 10K type strain sequencing project: providing services to taxonomists for standard genome sequencing and annotation.</title>
        <authorList>
            <consortium name="The Broad Institute Genomics Platform"/>
            <consortium name="The Broad Institute Genome Sequencing Center for Infectious Disease"/>
            <person name="Wu L."/>
            <person name="Ma J."/>
        </authorList>
    </citation>
    <scope>NUCLEOTIDE SEQUENCE [LARGE SCALE GENOMIC DNA]</scope>
    <source>
        <strain evidence="2">CCUG 50347</strain>
    </source>
</reference>
<keyword evidence="2" id="KW-1185">Reference proteome</keyword>
<dbReference type="Proteomes" id="UP001595909">
    <property type="component" value="Unassembled WGS sequence"/>
</dbReference>
<protein>
    <submittedName>
        <fullName evidence="1">Uncharacterized protein</fullName>
    </submittedName>
</protein>
<evidence type="ECO:0000313" key="1">
    <source>
        <dbReference type="EMBL" id="MFC4831303.1"/>
    </source>
</evidence>
<sequence>METTPHRRITEAWELVAHAVDLRRRGVPHVTLLAALDQARRSLHHEPCRDARRTLIWVAGALEHGDAGPDTDARVDAALRVAAHDLARSSSGGDAR</sequence>
<gene>
    <name evidence="1" type="ORF">ACFPEL_02665</name>
</gene>
<evidence type="ECO:0000313" key="2">
    <source>
        <dbReference type="Proteomes" id="UP001595909"/>
    </source>
</evidence>
<proteinExistence type="predicted"/>
<organism evidence="1 2">
    <name type="scientific">Actinomycetospora chibensis</name>
    <dbReference type="NCBI Taxonomy" id="663606"/>
    <lineage>
        <taxon>Bacteria</taxon>
        <taxon>Bacillati</taxon>
        <taxon>Actinomycetota</taxon>
        <taxon>Actinomycetes</taxon>
        <taxon>Pseudonocardiales</taxon>
        <taxon>Pseudonocardiaceae</taxon>
        <taxon>Actinomycetospora</taxon>
    </lineage>
</organism>
<name>A0ABV9RAV5_9PSEU</name>
<dbReference type="EMBL" id="JBHSIM010000003">
    <property type="protein sequence ID" value="MFC4831303.1"/>
    <property type="molecule type" value="Genomic_DNA"/>
</dbReference>
<dbReference type="RefSeq" id="WP_274186913.1">
    <property type="nucleotide sequence ID" value="NZ_BAABHN010000003.1"/>
</dbReference>
<comment type="caution">
    <text evidence="1">The sequence shown here is derived from an EMBL/GenBank/DDBJ whole genome shotgun (WGS) entry which is preliminary data.</text>
</comment>
<accession>A0ABV9RAV5</accession>